<organism evidence="2 3">
    <name type="scientific">Candidatus Daviesbacteria bacterium RIFCSPLOWO2_01_FULL_39_12</name>
    <dbReference type="NCBI Taxonomy" id="1797785"/>
    <lineage>
        <taxon>Bacteria</taxon>
        <taxon>Candidatus Daviesiibacteriota</taxon>
    </lineage>
</organism>
<gene>
    <name evidence="2" type="ORF">A3B45_02745</name>
</gene>
<dbReference type="EMBL" id="MFDM01000011">
    <property type="protein sequence ID" value="OGE43923.1"/>
    <property type="molecule type" value="Genomic_DNA"/>
</dbReference>
<dbReference type="AlphaFoldDB" id="A0A1F5KSM1"/>
<feature type="transmembrane region" description="Helical" evidence="1">
    <location>
        <begin position="74"/>
        <end position="91"/>
    </location>
</feature>
<sequence>MNNLFIQIPGFGNIAGPTNLKPTFNNLASFLSALYQVAIFIAAFLAFYWLVWGTYQYIMARGNKEDLAKARSRIIWAIVGLLMVLLAYTLARFASEIFPPKAGFTPF</sequence>
<reference evidence="2 3" key="1">
    <citation type="journal article" date="2016" name="Nat. Commun.">
        <title>Thousands of microbial genomes shed light on interconnected biogeochemical processes in an aquifer system.</title>
        <authorList>
            <person name="Anantharaman K."/>
            <person name="Brown C.T."/>
            <person name="Hug L.A."/>
            <person name="Sharon I."/>
            <person name="Castelle C.J."/>
            <person name="Probst A.J."/>
            <person name="Thomas B.C."/>
            <person name="Singh A."/>
            <person name="Wilkins M.J."/>
            <person name="Karaoz U."/>
            <person name="Brodie E.L."/>
            <person name="Williams K.H."/>
            <person name="Hubbard S.S."/>
            <person name="Banfield J.F."/>
        </authorList>
    </citation>
    <scope>NUCLEOTIDE SEQUENCE [LARGE SCALE GENOMIC DNA]</scope>
</reference>
<evidence type="ECO:0000313" key="3">
    <source>
        <dbReference type="Proteomes" id="UP000178565"/>
    </source>
</evidence>
<dbReference type="Pfam" id="PF18895">
    <property type="entry name" value="T4SS_pilin"/>
    <property type="match status" value="1"/>
</dbReference>
<dbReference type="Proteomes" id="UP000178565">
    <property type="component" value="Unassembled WGS sequence"/>
</dbReference>
<keyword evidence="1" id="KW-0472">Membrane</keyword>
<feature type="transmembrane region" description="Helical" evidence="1">
    <location>
        <begin position="33"/>
        <end position="53"/>
    </location>
</feature>
<comment type="caution">
    <text evidence="2">The sequence shown here is derived from an EMBL/GenBank/DDBJ whole genome shotgun (WGS) entry which is preliminary data.</text>
</comment>
<evidence type="ECO:0000256" key="1">
    <source>
        <dbReference type="SAM" id="Phobius"/>
    </source>
</evidence>
<accession>A0A1F5KSM1</accession>
<dbReference type="InterPro" id="IPR043993">
    <property type="entry name" value="T4SS_pilin"/>
</dbReference>
<keyword evidence="1" id="KW-0812">Transmembrane</keyword>
<name>A0A1F5KSM1_9BACT</name>
<evidence type="ECO:0000313" key="2">
    <source>
        <dbReference type="EMBL" id="OGE43923.1"/>
    </source>
</evidence>
<dbReference type="STRING" id="1797785.A3B45_02745"/>
<proteinExistence type="predicted"/>
<keyword evidence="1" id="KW-1133">Transmembrane helix</keyword>
<protein>
    <submittedName>
        <fullName evidence="2">Uncharacterized protein</fullName>
    </submittedName>
</protein>